<dbReference type="Pfam" id="PF17109">
    <property type="entry name" value="Goodbye"/>
    <property type="match status" value="1"/>
</dbReference>
<dbReference type="InterPro" id="IPR031350">
    <property type="entry name" value="Goodbye_dom"/>
</dbReference>
<dbReference type="AlphaFoldDB" id="A0AAD4L7R6"/>
<accession>A0AAD4L7R6</accession>
<protein>
    <recommendedName>
        <fullName evidence="1">Fungal STAND N-terminal Goodbye domain-containing protein</fullName>
    </recommendedName>
</protein>
<dbReference type="Proteomes" id="UP001201163">
    <property type="component" value="Unassembled WGS sequence"/>
</dbReference>
<reference evidence="2" key="1">
    <citation type="submission" date="2022-01" db="EMBL/GenBank/DDBJ databases">
        <title>Comparative genomics reveals a dynamic genome evolution in the ectomycorrhizal milk-cap (Lactarius) mushrooms.</title>
        <authorList>
            <consortium name="DOE Joint Genome Institute"/>
            <person name="Lebreton A."/>
            <person name="Tang N."/>
            <person name="Kuo A."/>
            <person name="LaButti K."/>
            <person name="Drula E."/>
            <person name="Barry K."/>
            <person name="Clum A."/>
            <person name="Lipzen A."/>
            <person name="Mousain D."/>
            <person name="Ng V."/>
            <person name="Wang R."/>
            <person name="Wang X."/>
            <person name="Dai Y."/>
            <person name="Henrissat B."/>
            <person name="Grigoriev I.V."/>
            <person name="Guerin-Laguette A."/>
            <person name="Yu F."/>
            <person name="Martin F.M."/>
        </authorList>
    </citation>
    <scope>NUCLEOTIDE SEQUENCE</scope>
    <source>
        <strain evidence="2">QP</strain>
    </source>
</reference>
<evidence type="ECO:0000313" key="3">
    <source>
        <dbReference type="Proteomes" id="UP001201163"/>
    </source>
</evidence>
<keyword evidence="3" id="KW-1185">Reference proteome</keyword>
<evidence type="ECO:0000313" key="2">
    <source>
        <dbReference type="EMBL" id="KAH8978401.1"/>
    </source>
</evidence>
<proteinExistence type="predicted"/>
<comment type="caution">
    <text evidence="2">The sequence shown here is derived from an EMBL/GenBank/DDBJ whole genome shotgun (WGS) entry which is preliminary data.</text>
</comment>
<dbReference type="EMBL" id="JAKELL010000230">
    <property type="protein sequence ID" value="KAH8978401.1"/>
    <property type="molecule type" value="Genomic_DNA"/>
</dbReference>
<feature type="domain" description="Fungal STAND N-terminal Goodbye" evidence="1">
    <location>
        <begin position="22"/>
        <end position="145"/>
    </location>
</feature>
<gene>
    <name evidence="2" type="ORF">EDB92DRAFT_1821610</name>
</gene>
<organism evidence="2 3">
    <name type="scientific">Lactarius akahatsu</name>
    <dbReference type="NCBI Taxonomy" id="416441"/>
    <lineage>
        <taxon>Eukaryota</taxon>
        <taxon>Fungi</taxon>
        <taxon>Dikarya</taxon>
        <taxon>Basidiomycota</taxon>
        <taxon>Agaricomycotina</taxon>
        <taxon>Agaricomycetes</taxon>
        <taxon>Russulales</taxon>
        <taxon>Russulaceae</taxon>
        <taxon>Lactarius</taxon>
    </lineage>
</organism>
<name>A0AAD4L7R6_9AGAM</name>
<sequence>MSSSLQPEASSSSSPNFQPILEKALQEYKRKTGKDLTTHPFAAEIKACDSPEAILTVLEGKVNELNQSRSSDERLTKWLNPTVNILNALSATLGEGVGSVFPPTKIIFSGIGILLVAAKDTVANRDVLVELFGGIESFFERLRIYTEIPPPLAVTNLLVKNMADILQILAIATKGVKEKRPATFLKKLVGMDDDIKDALQRLRKLEQGELLTVIAQTLRETSGLQDGV</sequence>
<evidence type="ECO:0000259" key="1">
    <source>
        <dbReference type="Pfam" id="PF17109"/>
    </source>
</evidence>